<evidence type="ECO:0000313" key="2">
    <source>
        <dbReference type="EMBL" id="EJT52673.1"/>
    </source>
</evidence>
<feature type="transmembrane region" description="Helical" evidence="1">
    <location>
        <begin position="610"/>
        <end position="631"/>
    </location>
</feature>
<evidence type="ECO:0000256" key="1">
    <source>
        <dbReference type="SAM" id="Phobius"/>
    </source>
</evidence>
<evidence type="ECO:0000313" key="3">
    <source>
        <dbReference type="Proteomes" id="UP000002748"/>
    </source>
</evidence>
<dbReference type="RefSeq" id="XP_014183692.1">
    <property type="nucleotide sequence ID" value="XM_014328217.1"/>
</dbReference>
<keyword evidence="1" id="KW-0472">Membrane</keyword>
<feature type="transmembrane region" description="Helical" evidence="1">
    <location>
        <begin position="21"/>
        <end position="46"/>
    </location>
</feature>
<feature type="transmembrane region" description="Helical" evidence="1">
    <location>
        <begin position="581"/>
        <end position="598"/>
    </location>
</feature>
<gene>
    <name evidence="2" type="ORF">A1Q1_03127</name>
</gene>
<dbReference type="VEuPathDB" id="FungiDB:A1Q1_03127"/>
<dbReference type="AlphaFoldDB" id="J5RHH0"/>
<feature type="transmembrane region" description="Helical" evidence="1">
    <location>
        <begin position="458"/>
        <end position="479"/>
    </location>
</feature>
<dbReference type="KEGG" id="tasa:A1Q1_03127"/>
<comment type="caution">
    <text evidence="2">The sequence shown here is derived from an EMBL/GenBank/DDBJ whole genome shotgun (WGS) entry which is preliminary data.</text>
</comment>
<accession>J5RHH0</accession>
<dbReference type="Proteomes" id="UP000002748">
    <property type="component" value="Unassembled WGS sequence"/>
</dbReference>
<keyword evidence="1" id="KW-0812">Transmembrane</keyword>
<organism evidence="2 3">
    <name type="scientific">Trichosporon asahii var. asahii (strain ATCC 90039 / CBS 2479 / JCM 2466 / KCTC 7840 / NBRC 103889/ NCYC 2677 / UAMH 7654)</name>
    <name type="common">Yeast</name>
    <dbReference type="NCBI Taxonomy" id="1186058"/>
    <lineage>
        <taxon>Eukaryota</taxon>
        <taxon>Fungi</taxon>
        <taxon>Dikarya</taxon>
        <taxon>Basidiomycota</taxon>
        <taxon>Agaricomycotina</taxon>
        <taxon>Tremellomycetes</taxon>
        <taxon>Trichosporonales</taxon>
        <taxon>Trichosporonaceae</taxon>
        <taxon>Trichosporon</taxon>
    </lineage>
</organism>
<keyword evidence="1" id="KW-1133">Transmembrane helix</keyword>
<dbReference type="OrthoDB" id="2548253at2759"/>
<sequence length="673" mass="76253">MDRLRSRPQLPLTFLRLSNDSAIPVFAGLCFLGTLFVLGTVGKLAFELVRGTRDPHRHLFGKTGVKPLFDEDLVFDIGISVFAHKPIDENKWPECSALGEVQWYRQLFREDGGHDSESEEELRLWMAYGEMSSVAYRRKGGMGGLSSCQILHVPETEELWSGVVAHSLTIRNSTVKATVDLDIPEKYLVLQAAQTAIGVMPEQNRRKDQGGDIPVESADNARKVFLESLSIRVPLLEMGSYFADVVKMVLLKRTSHMDYTGFTEWGERVLSDSEQTYDSMGHWYAGYAFGKPLFKEGSEDEYEWADWDRRRYPPFFTVPKPTPQEYTAIRHDSALRHSVHFSLSLIDEVRLGVLLAMEQPRDPWERKKYIQQAQDRLKLSHAMLGIGPRLGVGLGITISTLSEGARYAATILTVLYWATRRTATGISLSGLTFVVSGSILRDIVGTWDYYRYTLRDGIFWLAIWPILFFPAVLQLRLLLPFVAEKERENGPGEPTAFRIVQVPLTARERRSARLSPTWREIACCTALLACATYAAYFFPIRLIGSSHGEYWHDNYNAIFPGTRAWHKGNYGPYFLFRKRKLLPLALALVSAGQISQLVMNYRSGTFAGNYALSCYLRAFSLIGLISPFLTGSSYFEGLYLSAVAQAGLVFAEAWQARKYPRVEQEIEEEEMEL</sequence>
<reference evidence="2 3" key="1">
    <citation type="journal article" date="2012" name="Eukaryot. Cell">
        <title>Draft genome sequence of CBS 2479, the standard type strain of Trichosporon asahii.</title>
        <authorList>
            <person name="Yang R.Y."/>
            <person name="Li H.T."/>
            <person name="Zhu H."/>
            <person name="Zhou G.P."/>
            <person name="Wang M."/>
            <person name="Wang L."/>
        </authorList>
    </citation>
    <scope>NUCLEOTIDE SEQUENCE [LARGE SCALE GENOMIC DNA]</scope>
    <source>
        <strain evidence="3">ATCC 90039 / CBS 2479 / JCM 2466 / KCTC 7840 / NCYC 2677 / UAMH 7654</strain>
    </source>
</reference>
<name>J5RHH0_TRIAS</name>
<protein>
    <submittedName>
        <fullName evidence="2">Uncharacterized protein</fullName>
    </submittedName>
</protein>
<dbReference type="HOGENOM" id="CLU_377757_0_0_1"/>
<feature type="transmembrane region" description="Helical" evidence="1">
    <location>
        <begin position="517"/>
        <end position="538"/>
    </location>
</feature>
<proteinExistence type="predicted"/>
<dbReference type="GeneID" id="25986640"/>
<dbReference type="EMBL" id="ALBS01000021">
    <property type="protein sequence ID" value="EJT52673.1"/>
    <property type="molecule type" value="Genomic_DNA"/>
</dbReference>